<organism evidence="1 2">
    <name type="scientific">Trichophyton rubrum</name>
    <name type="common">Athlete's foot fungus</name>
    <name type="synonym">Epidermophyton rubrum</name>
    <dbReference type="NCBI Taxonomy" id="5551"/>
    <lineage>
        <taxon>Eukaryota</taxon>
        <taxon>Fungi</taxon>
        <taxon>Dikarya</taxon>
        <taxon>Ascomycota</taxon>
        <taxon>Pezizomycotina</taxon>
        <taxon>Eurotiomycetes</taxon>
        <taxon>Eurotiomycetidae</taxon>
        <taxon>Onygenales</taxon>
        <taxon>Arthrodermataceae</taxon>
        <taxon>Trichophyton</taxon>
    </lineage>
</organism>
<accession>A0A178F039</accession>
<reference evidence="1 2" key="1">
    <citation type="submission" date="2016-05" db="EMBL/GenBank/DDBJ databases">
        <title>Genome sequencing of Trichophyton rubrum CMCC(F)T1i isolated from hair.</title>
        <authorList>
            <person name="Zhan P."/>
            <person name="Tao Y."/>
            <person name="Liu W."/>
        </authorList>
    </citation>
    <scope>NUCLEOTIDE SEQUENCE [LARGE SCALE GENOMIC DNA]</scope>
    <source>
        <strain evidence="2">CMCC(F)T1i</strain>
    </source>
</reference>
<sequence length="182" mass="20293">MPPEAKGKSVNPETGHGGAVLLGKWMKMNAGPCPSNLDAGLNPASRAATGVNLQLYNKYHRSLFPRLARDASERTEYKRFRDHEELRNKTDSMGADCNDVRSTYIYEAALHTSWEHSLAFVALFAKHMEERKHTVDIIEKTEDTDTLPRTLTLCLVITKRRTENTPSLGISANAKLPLEADA</sequence>
<name>A0A178F039_TRIRU</name>
<comment type="caution">
    <text evidence="1">The sequence shown here is derived from an EMBL/GenBank/DDBJ whole genome shotgun (WGS) entry which is preliminary data.</text>
</comment>
<gene>
    <name evidence="1" type="ORF">A7C99_2605</name>
</gene>
<protein>
    <submittedName>
        <fullName evidence="1">Uncharacterized protein</fullName>
    </submittedName>
</protein>
<dbReference type="Proteomes" id="UP000243015">
    <property type="component" value="Unassembled WGS sequence"/>
</dbReference>
<evidence type="ECO:0000313" key="2">
    <source>
        <dbReference type="Proteomes" id="UP000243015"/>
    </source>
</evidence>
<proteinExistence type="predicted"/>
<evidence type="ECO:0000313" key="1">
    <source>
        <dbReference type="EMBL" id="OAL65508.1"/>
    </source>
</evidence>
<dbReference type="AlphaFoldDB" id="A0A178F039"/>
<dbReference type="EMBL" id="LHPM01000013">
    <property type="protein sequence ID" value="OAL65508.1"/>
    <property type="molecule type" value="Genomic_DNA"/>
</dbReference>